<dbReference type="Gene3D" id="4.10.400.10">
    <property type="entry name" value="Low-density Lipoprotein Receptor"/>
    <property type="match status" value="1"/>
</dbReference>
<dbReference type="EMBL" id="CAJOBB010000043">
    <property type="protein sequence ID" value="CAF3528778.1"/>
    <property type="molecule type" value="Genomic_DNA"/>
</dbReference>
<feature type="transmembrane region" description="Helical" evidence="3">
    <location>
        <begin position="268"/>
        <end position="287"/>
    </location>
</feature>
<evidence type="ECO:0000313" key="6">
    <source>
        <dbReference type="EMBL" id="CAF3528778.1"/>
    </source>
</evidence>
<keyword evidence="4" id="KW-0732">Signal</keyword>
<feature type="chain" id="PRO_5036225750" description="CUB domain-containing protein" evidence="4">
    <location>
        <begin position="24"/>
        <end position="289"/>
    </location>
</feature>
<evidence type="ECO:0000313" key="5">
    <source>
        <dbReference type="EMBL" id="CAF1131644.1"/>
    </source>
</evidence>
<evidence type="ECO:0000256" key="2">
    <source>
        <dbReference type="PROSITE-ProRule" id="PRU00124"/>
    </source>
</evidence>
<evidence type="ECO:0000256" key="3">
    <source>
        <dbReference type="SAM" id="Phobius"/>
    </source>
</evidence>
<comment type="caution">
    <text evidence="2">Lacks conserved residue(s) required for the propagation of feature annotation.</text>
</comment>
<dbReference type="InterPro" id="IPR035914">
    <property type="entry name" value="Sperma_CUB_dom_sf"/>
</dbReference>
<gene>
    <name evidence="5" type="ORF">IZO911_LOCUS24722</name>
    <name evidence="6" type="ORF">KXQ929_LOCUS1559</name>
</gene>
<reference evidence="5" key="1">
    <citation type="submission" date="2021-02" db="EMBL/GenBank/DDBJ databases">
        <authorList>
            <person name="Nowell W R."/>
        </authorList>
    </citation>
    <scope>NUCLEOTIDE SEQUENCE</scope>
</reference>
<dbReference type="Proteomes" id="UP000663860">
    <property type="component" value="Unassembled WGS sequence"/>
</dbReference>
<dbReference type="InterPro" id="IPR036055">
    <property type="entry name" value="LDL_receptor-like_sf"/>
</dbReference>
<keyword evidence="1 2" id="KW-1015">Disulfide bond</keyword>
<evidence type="ECO:0000256" key="1">
    <source>
        <dbReference type="ARBA" id="ARBA00023157"/>
    </source>
</evidence>
<feature type="disulfide bond" evidence="2">
    <location>
        <begin position="183"/>
        <end position="201"/>
    </location>
</feature>
<comment type="caution">
    <text evidence="5">The sequence shown here is derived from an EMBL/GenBank/DDBJ whole genome shotgun (WGS) entry which is preliminary data.</text>
</comment>
<dbReference type="CDD" id="cd00112">
    <property type="entry name" value="LDLa"/>
    <property type="match status" value="1"/>
</dbReference>
<name>A0A814RDB5_9BILA</name>
<evidence type="ECO:0008006" key="8">
    <source>
        <dbReference type="Google" id="ProtNLM"/>
    </source>
</evidence>
<dbReference type="PANTHER" id="PTHR24652">
    <property type="entry name" value="LOW-DENSITY LIPOPROTEIN RECEPTOR CLASS A DOMAIN-CONTAINING PROTEIN 2"/>
    <property type="match status" value="1"/>
</dbReference>
<keyword evidence="3" id="KW-0812">Transmembrane</keyword>
<dbReference type="PROSITE" id="PS50068">
    <property type="entry name" value="LDLRA_2"/>
    <property type="match status" value="1"/>
</dbReference>
<evidence type="ECO:0000256" key="4">
    <source>
        <dbReference type="SAM" id="SignalP"/>
    </source>
</evidence>
<dbReference type="EMBL" id="CAJNOE010000300">
    <property type="protein sequence ID" value="CAF1131644.1"/>
    <property type="molecule type" value="Genomic_DNA"/>
</dbReference>
<evidence type="ECO:0000313" key="7">
    <source>
        <dbReference type="Proteomes" id="UP000663860"/>
    </source>
</evidence>
<organism evidence="5 7">
    <name type="scientific">Adineta steineri</name>
    <dbReference type="NCBI Taxonomy" id="433720"/>
    <lineage>
        <taxon>Eukaryota</taxon>
        <taxon>Metazoa</taxon>
        <taxon>Spiralia</taxon>
        <taxon>Gnathifera</taxon>
        <taxon>Rotifera</taxon>
        <taxon>Eurotatoria</taxon>
        <taxon>Bdelloidea</taxon>
        <taxon>Adinetida</taxon>
        <taxon>Adinetidae</taxon>
        <taxon>Adineta</taxon>
    </lineage>
</organism>
<dbReference type="Gene3D" id="2.60.120.290">
    <property type="entry name" value="Spermadhesin, CUB domain"/>
    <property type="match status" value="1"/>
</dbReference>
<dbReference type="AlphaFoldDB" id="A0A814RDB5"/>
<dbReference type="Proteomes" id="UP000663868">
    <property type="component" value="Unassembled WGS sequence"/>
</dbReference>
<accession>A0A814RDB5</accession>
<proteinExistence type="predicted"/>
<protein>
    <recommendedName>
        <fullName evidence="8">CUB domain-containing protein</fullName>
    </recommendedName>
</protein>
<keyword evidence="3" id="KW-1133">Transmembrane helix</keyword>
<sequence length="289" mass="33611">MVIMWFYFYTLFILHINVKYVNTNENEFHLFMDNQTLCNHGIIDLKNISTWKIYSHIYYHDRYMYFPDSHCSLTIQTNKRTWMSIEYFQSNSSSSFPRCTEAKYAGNDDRLQIIDGYKNGSILRIICGKDTDKRFDRTPLILKSSIFTLDWQTKSQSYGFKLKFVTYDLSIDGKCLNSSQFHCNNRRCIDRSLICLHEDYCGDNSQKSSLEAINQCPSIVIGIVYMLLITANAQSSNDTDTTDSYYDTTSMSGNSSHTSAANHIQQQWIIIPFTFIGIIFLSLKHILIN</sequence>
<keyword evidence="3" id="KW-0472">Membrane</keyword>
<feature type="signal peptide" evidence="4">
    <location>
        <begin position="1"/>
        <end position="23"/>
    </location>
</feature>
<dbReference type="InterPro" id="IPR002172">
    <property type="entry name" value="LDrepeatLR_classA_rpt"/>
</dbReference>
<dbReference type="InterPro" id="IPR042333">
    <property type="entry name" value="LRAD2/Mig-13-like"/>
</dbReference>